<dbReference type="PANTHER" id="PTHR30193">
    <property type="entry name" value="ABC TRANSPORTER PERMEASE PROTEIN"/>
    <property type="match status" value="1"/>
</dbReference>
<keyword evidence="10" id="KW-1185">Reference proteome</keyword>
<evidence type="ECO:0000256" key="5">
    <source>
        <dbReference type="ARBA" id="ARBA00022989"/>
    </source>
</evidence>
<dbReference type="RefSeq" id="WP_123738522.1">
    <property type="nucleotide sequence ID" value="NZ_CALFQU010000004.1"/>
</dbReference>
<sequence>MTRVTLRDRLASFAFVLPALILFAVFVAYPIFYNLQASTLQWNGASDGTFVGLGNYGELLRDPVFRKTLVNSALWIPLTIVPQALIGLAFALMLDQPLRFRNVYRALLFIPAVLSPVVVGIVWSQILDPNHGTFATVARALGFDSLQLNFLGDPDTALFAVMAVNIWMFTGMSMLFYLAGLQLIDHSLFEAAKIDGASFLQRTTRITFPLLRTTHLTLLLLGIIGSLKTFELIYVMTSGGPFHATEMLPTYAFKQGFQVHEVGYASAISVALLVIAVGAALLMTRVFGAGFLTGEKK</sequence>
<protein>
    <submittedName>
        <fullName evidence="9">Carbohydrate ABC transporter membrane protein 1 (CUT1 family)</fullName>
    </submittedName>
</protein>
<proteinExistence type="inferred from homology"/>
<dbReference type="AlphaFoldDB" id="A0A3N2D970"/>
<keyword evidence="6 7" id="KW-0472">Membrane</keyword>
<dbReference type="Pfam" id="PF00528">
    <property type="entry name" value="BPD_transp_1"/>
    <property type="match status" value="1"/>
</dbReference>
<comment type="subcellular location">
    <subcellularLocation>
        <location evidence="1 7">Cell membrane</location>
        <topology evidence="1 7">Multi-pass membrane protein</topology>
    </subcellularLocation>
</comment>
<evidence type="ECO:0000313" key="10">
    <source>
        <dbReference type="Proteomes" id="UP000275356"/>
    </source>
</evidence>
<evidence type="ECO:0000256" key="3">
    <source>
        <dbReference type="ARBA" id="ARBA00022475"/>
    </source>
</evidence>
<evidence type="ECO:0000256" key="6">
    <source>
        <dbReference type="ARBA" id="ARBA00023136"/>
    </source>
</evidence>
<comment type="similarity">
    <text evidence="7">Belongs to the binding-protein-dependent transport system permease family.</text>
</comment>
<evidence type="ECO:0000313" key="9">
    <source>
        <dbReference type="EMBL" id="ROR96330.1"/>
    </source>
</evidence>
<feature type="transmembrane region" description="Helical" evidence="7">
    <location>
        <begin position="12"/>
        <end position="32"/>
    </location>
</feature>
<evidence type="ECO:0000256" key="4">
    <source>
        <dbReference type="ARBA" id="ARBA00022692"/>
    </source>
</evidence>
<keyword evidence="5 7" id="KW-1133">Transmembrane helix</keyword>
<evidence type="ECO:0000259" key="8">
    <source>
        <dbReference type="PROSITE" id="PS50928"/>
    </source>
</evidence>
<feature type="transmembrane region" description="Helical" evidence="7">
    <location>
        <begin position="106"/>
        <end position="126"/>
    </location>
</feature>
<gene>
    <name evidence="9" type="ORF">EDD28_0913</name>
</gene>
<dbReference type="PANTHER" id="PTHR30193:SF37">
    <property type="entry name" value="INNER MEMBRANE ABC TRANSPORTER PERMEASE PROTEIN YCJO"/>
    <property type="match status" value="1"/>
</dbReference>
<feature type="transmembrane region" description="Helical" evidence="7">
    <location>
        <begin position="157"/>
        <end position="179"/>
    </location>
</feature>
<keyword evidence="2 7" id="KW-0813">Transport</keyword>
<feature type="domain" description="ABC transmembrane type-1" evidence="8">
    <location>
        <begin position="69"/>
        <end position="283"/>
    </location>
</feature>
<keyword evidence="3" id="KW-1003">Cell membrane</keyword>
<dbReference type="Gene3D" id="1.10.3720.10">
    <property type="entry name" value="MetI-like"/>
    <property type="match status" value="1"/>
</dbReference>
<evidence type="ECO:0000256" key="1">
    <source>
        <dbReference type="ARBA" id="ARBA00004651"/>
    </source>
</evidence>
<feature type="transmembrane region" description="Helical" evidence="7">
    <location>
        <begin position="74"/>
        <end position="94"/>
    </location>
</feature>
<dbReference type="GO" id="GO:0005886">
    <property type="term" value="C:plasma membrane"/>
    <property type="evidence" value="ECO:0007669"/>
    <property type="project" value="UniProtKB-SubCell"/>
</dbReference>
<organism evidence="9 10">
    <name type="scientific">Salana multivorans</name>
    <dbReference type="NCBI Taxonomy" id="120377"/>
    <lineage>
        <taxon>Bacteria</taxon>
        <taxon>Bacillati</taxon>
        <taxon>Actinomycetota</taxon>
        <taxon>Actinomycetes</taxon>
        <taxon>Micrococcales</taxon>
        <taxon>Beutenbergiaceae</taxon>
        <taxon>Salana</taxon>
    </lineage>
</organism>
<dbReference type="PROSITE" id="PS50928">
    <property type="entry name" value="ABC_TM1"/>
    <property type="match status" value="1"/>
</dbReference>
<dbReference type="InterPro" id="IPR051393">
    <property type="entry name" value="ABC_transporter_permease"/>
</dbReference>
<dbReference type="GO" id="GO:0055085">
    <property type="term" value="P:transmembrane transport"/>
    <property type="evidence" value="ECO:0007669"/>
    <property type="project" value="InterPro"/>
</dbReference>
<dbReference type="EMBL" id="RKHQ01000001">
    <property type="protein sequence ID" value="ROR96330.1"/>
    <property type="molecule type" value="Genomic_DNA"/>
</dbReference>
<dbReference type="Proteomes" id="UP000275356">
    <property type="component" value="Unassembled WGS sequence"/>
</dbReference>
<evidence type="ECO:0000256" key="2">
    <source>
        <dbReference type="ARBA" id="ARBA00022448"/>
    </source>
</evidence>
<comment type="caution">
    <text evidence="9">The sequence shown here is derived from an EMBL/GenBank/DDBJ whole genome shotgun (WGS) entry which is preliminary data.</text>
</comment>
<accession>A0A3N2D970</accession>
<evidence type="ECO:0000256" key="7">
    <source>
        <dbReference type="RuleBase" id="RU363032"/>
    </source>
</evidence>
<feature type="transmembrane region" description="Helical" evidence="7">
    <location>
        <begin position="218"/>
        <end position="242"/>
    </location>
</feature>
<dbReference type="CDD" id="cd06261">
    <property type="entry name" value="TM_PBP2"/>
    <property type="match status" value="1"/>
</dbReference>
<dbReference type="InterPro" id="IPR000515">
    <property type="entry name" value="MetI-like"/>
</dbReference>
<dbReference type="SUPFAM" id="SSF161098">
    <property type="entry name" value="MetI-like"/>
    <property type="match status" value="1"/>
</dbReference>
<dbReference type="OrthoDB" id="9805974at2"/>
<keyword evidence="4 7" id="KW-0812">Transmembrane</keyword>
<name>A0A3N2D970_9MICO</name>
<reference evidence="9 10" key="1">
    <citation type="submission" date="2018-11" db="EMBL/GenBank/DDBJ databases">
        <title>Sequencing the genomes of 1000 actinobacteria strains.</title>
        <authorList>
            <person name="Klenk H.-P."/>
        </authorList>
    </citation>
    <scope>NUCLEOTIDE SEQUENCE [LARGE SCALE GENOMIC DNA]</scope>
    <source>
        <strain evidence="9 10">DSM 13521</strain>
    </source>
</reference>
<feature type="transmembrane region" description="Helical" evidence="7">
    <location>
        <begin position="262"/>
        <end position="287"/>
    </location>
</feature>
<dbReference type="InterPro" id="IPR035906">
    <property type="entry name" value="MetI-like_sf"/>
</dbReference>